<organism evidence="2 3">
    <name type="scientific">Novilysobacter luteus</name>
    <dbReference type="NCBI Taxonomy" id="2822368"/>
    <lineage>
        <taxon>Bacteria</taxon>
        <taxon>Pseudomonadati</taxon>
        <taxon>Pseudomonadota</taxon>
        <taxon>Gammaproteobacteria</taxon>
        <taxon>Lysobacterales</taxon>
        <taxon>Lysobacteraceae</taxon>
        <taxon>Novilysobacter</taxon>
    </lineage>
</organism>
<dbReference type="RefSeq" id="WP_215218021.1">
    <property type="nucleotide sequence ID" value="NZ_OU015430.1"/>
</dbReference>
<gene>
    <name evidence="2" type="ORF">LYB30171_01406</name>
</gene>
<evidence type="ECO:0000313" key="2">
    <source>
        <dbReference type="EMBL" id="CAG4973229.1"/>
    </source>
</evidence>
<protein>
    <recommendedName>
        <fullName evidence="4">YbjN domain-containing protein</fullName>
    </recommendedName>
</protein>
<feature type="chain" id="PRO_5046964610" description="YbjN domain-containing protein" evidence="1">
    <location>
        <begin position="19"/>
        <end position="156"/>
    </location>
</feature>
<keyword evidence="1" id="KW-0732">Signal</keyword>
<evidence type="ECO:0000256" key="1">
    <source>
        <dbReference type="SAM" id="SignalP"/>
    </source>
</evidence>
<name>A0ABM8UFH9_9GAMM</name>
<keyword evidence="3" id="KW-1185">Reference proteome</keyword>
<proteinExistence type="predicted"/>
<sequence>MKMLPVILLLTTALAAGAAAAEADPAVASQLDALGTSYEIDEDGDYMMVFEAGEGRSQLVYIRSPIYEYGAHTIREIWSPAYRAENGAFPALVANHLLEASNDTKLGAWTKQGEYAVFVVKVSGDASNEEIRDAMTAASEAADEMEIELTGGGDDF</sequence>
<evidence type="ECO:0000313" key="3">
    <source>
        <dbReference type="Proteomes" id="UP000680116"/>
    </source>
</evidence>
<dbReference type="Proteomes" id="UP000680116">
    <property type="component" value="Chromosome"/>
</dbReference>
<reference evidence="2 3" key="1">
    <citation type="submission" date="2021-04" db="EMBL/GenBank/DDBJ databases">
        <authorList>
            <person name="Rodrigo-Torres L."/>
            <person name="Arahal R. D."/>
            <person name="Lucena T."/>
        </authorList>
    </citation>
    <scope>NUCLEOTIDE SEQUENCE [LARGE SCALE GENOMIC DNA]</scope>
    <source>
        <strain evidence="2 3">CECT 30171</strain>
    </source>
</reference>
<dbReference type="EMBL" id="OU015430">
    <property type="protein sequence ID" value="CAG4973229.1"/>
    <property type="molecule type" value="Genomic_DNA"/>
</dbReference>
<feature type="signal peptide" evidence="1">
    <location>
        <begin position="1"/>
        <end position="18"/>
    </location>
</feature>
<accession>A0ABM8UFH9</accession>
<evidence type="ECO:0008006" key="4">
    <source>
        <dbReference type="Google" id="ProtNLM"/>
    </source>
</evidence>